<gene>
    <name evidence="3" type="primary">clpP_2</name>
    <name evidence="3" type="ORF">DK880_00937</name>
</gene>
<dbReference type="PANTHER" id="PTHR10381">
    <property type="entry name" value="ATP-DEPENDENT CLP PROTEASE PROTEOLYTIC SUBUNIT"/>
    <property type="match status" value="1"/>
</dbReference>
<dbReference type="GO" id="GO:0006515">
    <property type="term" value="P:protein quality control for misfolded or incompletely synthesized proteins"/>
    <property type="evidence" value="ECO:0007669"/>
    <property type="project" value="TreeGrafter"/>
</dbReference>
<dbReference type="InterPro" id="IPR029045">
    <property type="entry name" value="ClpP/crotonase-like_dom_sf"/>
</dbReference>
<evidence type="ECO:0000313" key="4">
    <source>
        <dbReference type="Proteomes" id="UP000245872"/>
    </source>
</evidence>
<dbReference type="GO" id="GO:0009368">
    <property type="term" value="C:endopeptidase Clp complex"/>
    <property type="evidence" value="ECO:0007669"/>
    <property type="project" value="TreeGrafter"/>
</dbReference>
<dbReference type="PANTHER" id="PTHR10381:SF11">
    <property type="entry name" value="ATP-DEPENDENT CLP PROTEASE PROTEOLYTIC SUBUNIT, MITOCHONDRIAL"/>
    <property type="match status" value="1"/>
</dbReference>
<dbReference type="InterPro" id="IPR023562">
    <property type="entry name" value="ClpP/TepA"/>
</dbReference>
<feature type="signal peptide" evidence="2">
    <location>
        <begin position="1"/>
        <end position="33"/>
    </location>
</feature>
<protein>
    <submittedName>
        <fullName evidence="3">ATP-dependent Clp protease proteolytic subunit</fullName>
        <ecNumber evidence="3">3.4.21.92</ecNumber>
    </submittedName>
</protein>
<dbReference type="GO" id="GO:0051117">
    <property type="term" value="F:ATPase binding"/>
    <property type="evidence" value="ECO:0007669"/>
    <property type="project" value="TreeGrafter"/>
</dbReference>
<dbReference type="GO" id="GO:0004176">
    <property type="term" value="F:ATP-dependent peptidase activity"/>
    <property type="evidence" value="ECO:0007669"/>
    <property type="project" value="TreeGrafter"/>
</dbReference>
<evidence type="ECO:0000256" key="1">
    <source>
        <dbReference type="SAM" id="Coils"/>
    </source>
</evidence>
<dbReference type="AlphaFoldDB" id="A0A2Z3LIF8"/>
<feature type="chain" id="PRO_5016325316" evidence="2">
    <location>
        <begin position="34"/>
        <end position="455"/>
    </location>
</feature>
<accession>A0A2Z3LIF8</accession>
<keyword evidence="3" id="KW-0378">Hydrolase</keyword>
<dbReference type="GO" id="GO:0004252">
    <property type="term" value="F:serine-type endopeptidase activity"/>
    <property type="evidence" value="ECO:0007669"/>
    <property type="project" value="UniProtKB-EC"/>
</dbReference>
<proteinExistence type="predicted"/>
<evidence type="ECO:0000313" key="3">
    <source>
        <dbReference type="EMBL" id="AWN82234.1"/>
    </source>
</evidence>
<evidence type="ECO:0000256" key="2">
    <source>
        <dbReference type="SAM" id="SignalP"/>
    </source>
</evidence>
<dbReference type="Gene3D" id="3.90.226.10">
    <property type="entry name" value="2-enoyl-CoA Hydratase, Chain A, domain 1"/>
    <property type="match status" value="1"/>
</dbReference>
<name>A0A2Z3LIF8_9BACT</name>
<feature type="coiled-coil region" evidence="1">
    <location>
        <begin position="60"/>
        <end position="191"/>
    </location>
</feature>
<keyword evidence="4" id="KW-1185">Reference proteome</keyword>
<dbReference type="OrthoDB" id="976619at2"/>
<sequence precursor="true">MLSFSNMPCKQRLRCGLLFLFGLLLSVQDTAIAKDVKAKKEGKETVVVSPLPQEVAAVKLRAADVSKESLQKELAQENALNRALLEKKLAGIMAQIEQLRLEKERRRLSKEAEEETLQEAHNKAMQSLRMEKEKLVMELELAQARFAKKMEQYSIQLAELEKEMQLKKGQAQLLQETKNHLQAEIEVLNAKTERSKCIETKPTYLKNPLRKKDNVLVLSDRCVKLDGCITSWKANYIVDQIQFFNNKNSFYPIFLVIGRSPGGEVFGLFNILQAIEHSKAPVYVVVREYAASGAALIATLAPKSYALPNATILHHQPYNFSFYLNVREAEEFHNDLIQTWKRLGGRVAKKMGISLKALDAKLYQKNSSGDWKEYADQAKKLKWIDVVVNGIEESAVAAFPDAECYTRENYLKGYFGSNQALDKETSVDQLYGYPLQPGNFDYSYRPRNQSHYKLK</sequence>
<dbReference type="Proteomes" id="UP000245872">
    <property type="component" value="Chromosome"/>
</dbReference>
<dbReference type="Pfam" id="PF00574">
    <property type="entry name" value="CLP_protease"/>
    <property type="match status" value="1"/>
</dbReference>
<dbReference type="RefSeq" id="WP_109997610.1">
    <property type="nucleotide sequence ID" value="NZ_CP029619.1"/>
</dbReference>
<dbReference type="SUPFAM" id="SSF52096">
    <property type="entry name" value="ClpP/crotonase"/>
    <property type="match status" value="1"/>
</dbReference>
<keyword evidence="2" id="KW-0732">Signal</keyword>
<organism evidence="3 4">
    <name type="scientific">Candidatus Cardinium hertigii</name>
    <dbReference type="NCBI Taxonomy" id="247481"/>
    <lineage>
        <taxon>Bacteria</taxon>
        <taxon>Pseudomonadati</taxon>
        <taxon>Bacteroidota</taxon>
        <taxon>Cytophagia</taxon>
        <taxon>Cytophagales</taxon>
        <taxon>Amoebophilaceae</taxon>
        <taxon>Candidatus Cardinium</taxon>
    </lineage>
</organism>
<keyword evidence="1" id="KW-0175">Coiled coil</keyword>
<dbReference type="EMBL" id="CP029619">
    <property type="protein sequence ID" value="AWN82234.1"/>
    <property type="molecule type" value="Genomic_DNA"/>
</dbReference>
<dbReference type="KEGG" id="cher:DK880_00937"/>
<reference evidence="3 4" key="1">
    <citation type="submission" date="2018-05" db="EMBL/GenBank/DDBJ databases">
        <title>Candidatus Cardinium hertigii Genome Assembly.</title>
        <authorList>
            <person name="Showmaker K.C."/>
            <person name="Walden K.O."/>
            <person name="Fields C.J."/>
            <person name="Lambert K.N."/>
            <person name="Hudson M.E."/>
        </authorList>
    </citation>
    <scope>NUCLEOTIDE SEQUENCE [LARGE SCALE GENOMIC DNA]</scope>
    <source>
        <strain evidence="4">cHgTN10</strain>
    </source>
</reference>
<dbReference type="EC" id="3.4.21.92" evidence="3"/>
<keyword evidence="3" id="KW-0645">Protease</keyword>